<dbReference type="Gene3D" id="2.30.30.40">
    <property type="entry name" value="SH3 Domains"/>
    <property type="match status" value="1"/>
</dbReference>
<dbReference type="PIRSF" id="PIRSF002867">
    <property type="entry name" value="CheV"/>
    <property type="match status" value="1"/>
</dbReference>
<protein>
    <submittedName>
        <fullName evidence="4">Chemotaxis protein CheV</fullName>
    </submittedName>
</protein>
<dbReference type="InterPro" id="IPR024181">
    <property type="entry name" value="Chemotax_regulator_CheV"/>
</dbReference>
<dbReference type="SUPFAM" id="SSF52172">
    <property type="entry name" value="CheY-like"/>
    <property type="match status" value="1"/>
</dbReference>
<feature type="domain" description="CheW-like" evidence="3">
    <location>
        <begin position="19"/>
        <end position="162"/>
    </location>
</feature>
<dbReference type="InterPro" id="IPR001789">
    <property type="entry name" value="Sig_transdc_resp-reg_receiver"/>
</dbReference>
<evidence type="ECO:0000259" key="3">
    <source>
        <dbReference type="PROSITE" id="PS50851"/>
    </source>
</evidence>
<dbReference type="Proteomes" id="UP000594034">
    <property type="component" value="Chromosome"/>
</dbReference>
<organism evidence="4 5">
    <name type="scientific">Aeromonas simiae</name>
    <dbReference type="NCBI Taxonomy" id="218936"/>
    <lineage>
        <taxon>Bacteria</taxon>
        <taxon>Pseudomonadati</taxon>
        <taxon>Pseudomonadota</taxon>
        <taxon>Gammaproteobacteria</taxon>
        <taxon>Aeromonadales</taxon>
        <taxon>Aeromonadaceae</taxon>
        <taxon>Aeromonas</taxon>
    </lineage>
</organism>
<dbReference type="Gene3D" id="2.40.50.180">
    <property type="entry name" value="CheA-289, Domain 4"/>
    <property type="match status" value="1"/>
</dbReference>
<dbReference type="PROSITE" id="PS50110">
    <property type="entry name" value="RESPONSE_REGULATORY"/>
    <property type="match status" value="1"/>
</dbReference>
<reference evidence="4 5" key="1">
    <citation type="submission" date="2019-05" db="EMBL/GenBank/DDBJ databases">
        <title>OXA-830, a novel chromosomally encoded expanded-spectrum class D beta-lactamase in Aeromonas simiae.</title>
        <authorList>
            <person name="Zhou W."/>
            <person name="Chen Q."/>
        </authorList>
    </citation>
    <scope>NUCLEOTIDE SEQUENCE [LARGE SCALE GENOMIC DNA]</scope>
    <source>
        <strain evidence="4 5">A6</strain>
    </source>
</reference>
<proteinExistence type="predicted"/>
<keyword evidence="5" id="KW-1185">Reference proteome</keyword>
<evidence type="ECO:0000256" key="1">
    <source>
        <dbReference type="PROSITE-ProRule" id="PRU00169"/>
    </source>
</evidence>
<dbReference type="InterPro" id="IPR011006">
    <property type="entry name" value="CheY-like_superfamily"/>
</dbReference>
<evidence type="ECO:0000259" key="2">
    <source>
        <dbReference type="PROSITE" id="PS50110"/>
    </source>
</evidence>
<keyword evidence="1" id="KW-0597">Phosphoprotein</keyword>
<dbReference type="Pfam" id="PF01584">
    <property type="entry name" value="CheW"/>
    <property type="match status" value="1"/>
</dbReference>
<dbReference type="PROSITE" id="PS50851">
    <property type="entry name" value="CHEW"/>
    <property type="match status" value="1"/>
</dbReference>
<accession>A0A5J6WSB2</accession>
<evidence type="ECO:0000313" key="5">
    <source>
        <dbReference type="Proteomes" id="UP000594034"/>
    </source>
</evidence>
<dbReference type="InterPro" id="IPR002545">
    <property type="entry name" value="CheW-lke_dom"/>
</dbReference>
<dbReference type="GO" id="GO:0006935">
    <property type="term" value="P:chemotaxis"/>
    <property type="evidence" value="ECO:0007669"/>
    <property type="project" value="InterPro"/>
</dbReference>
<name>A0A5J6WSB2_9GAMM</name>
<dbReference type="AlphaFoldDB" id="A0A5J6WSB2"/>
<dbReference type="RefSeq" id="WP_193003294.1">
    <property type="nucleotide sequence ID" value="NZ_CP040449.1"/>
</dbReference>
<feature type="domain" description="Response regulatory" evidence="2">
    <location>
        <begin position="184"/>
        <end position="308"/>
    </location>
</feature>
<evidence type="ECO:0000313" key="4">
    <source>
        <dbReference type="EMBL" id="QFI53720.1"/>
    </source>
</evidence>
<dbReference type="Gene3D" id="3.40.50.2300">
    <property type="match status" value="1"/>
</dbReference>
<dbReference type="KEGG" id="asim:FE240_02765"/>
<dbReference type="Pfam" id="PF00072">
    <property type="entry name" value="Response_reg"/>
    <property type="match status" value="1"/>
</dbReference>
<dbReference type="EMBL" id="CP040449">
    <property type="protein sequence ID" value="QFI53720.1"/>
    <property type="molecule type" value="Genomic_DNA"/>
</dbReference>
<dbReference type="CDD" id="cd19924">
    <property type="entry name" value="REC_CheV-like"/>
    <property type="match status" value="1"/>
</dbReference>
<dbReference type="PANTHER" id="PTHR47233:SF4">
    <property type="entry name" value="CHEMOTAXIS SIGNAL TRANSDUCTION PROTEIN"/>
    <property type="match status" value="1"/>
</dbReference>
<dbReference type="GO" id="GO:0000160">
    <property type="term" value="P:phosphorelay signal transduction system"/>
    <property type="evidence" value="ECO:0007669"/>
    <property type="project" value="InterPro"/>
</dbReference>
<sequence>MASILDSVDQRTQLVGENRLELLMFRLGNQQLFAINVFKVREVVKVPPLTRLPGSRPNVSGIAHIRGVSVPVIDLRTSIGMRPMNDGGERNLIITEYNRSIQGFLVGQVDNIVNVSWKNIQPPPSSTGRSNYLTAIAQVEDKGVSSLIEIIDVEKVLAEIVTYDVSISQGVLDETLVPLMSGTKVLVVDDSATAHSQVKATLSQLGIEVISCSNGQEALSLLQGWCDAGKSVTDEILLMITDAEMPEMDGYRLTKEVRSDARMANLFITLNTSLTGSFNDEMVKKVGCDLLISKFQPDLLVQAVQERLRRGK</sequence>
<dbReference type="SMART" id="SM00260">
    <property type="entry name" value="CheW"/>
    <property type="match status" value="1"/>
</dbReference>
<gene>
    <name evidence="4" type="ORF">FE240_02765</name>
</gene>
<dbReference type="SUPFAM" id="SSF50341">
    <property type="entry name" value="CheW-like"/>
    <property type="match status" value="1"/>
</dbReference>
<dbReference type="SMART" id="SM00448">
    <property type="entry name" value="REC"/>
    <property type="match status" value="1"/>
</dbReference>
<dbReference type="InterPro" id="IPR036061">
    <property type="entry name" value="CheW-like_dom_sf"/>
</dbReference>
<dbReference type="PANTHER" id="PTHR47233">
    <property type="entry name" value="CHEMOTAXIS PROTEIN CHEV"/>
    <property type="match status" value="1"/>
</dbReference>
<feature type="modified residue" description="4-aspartylphosphate" evidence="1">
    <location>
        <position position="242"/>
    </location>
</feature>